<name>A0A937FWM3_9BACT</name>
<dbReference type="RefSeq" id="WP_202855570.1">
    <property type="nucleotide sequence ID" value="NZ_JAEUGD010000022.1"/>
</dbReference>
<accession>A0A937FWM3</accession>
<feature type="domain" description="N-acetyltransferase" evidence="1">
    <location>
        <begin position="2"/>
        <end position="170"/>
    </location>
</feature>
<gene>
    <name evidence="2" type="ORF">JMN32_06860</name>
</gene>
<sequence>MLSVREIKKKDIGFILDYWYNASPDHLESMGASIKKLPSRQKMFEMLVTDIALPLERKSSYVMMWFMNRREVGHSNVNKITYGKEAYMHFHLWHPEERQKGMGTELVRMSLPYYFENLKLETLFCEPYALNPAPNRVLENVGFQFEKEYTTTPGYINFEQQVRRWKLTRERYRKLILQP</sequence>
<dbReference type="EMBL" id="JAEUGD010000022">
    <property type="protein sequence ID" value="MBL6446022.1"/>
    <property type="molecule type" value="Genomic_DNA"/>
</dbReference>
<dbReference type="SUPFAM" id="SSF55729">
    <property type="entry name" value="Acyl-CoA N-acyltransferases (Nat)"/>
    <property type="match status" value="1"/>
</dbReference>
<dbReference type="AlphaFoldDB" id="A0A937FWM3"/>
<comment type="caution">
    <text evidence="2">The sequence shown here is derived from an EMBL/GenBank/DDBJ whole genome shotgun (WGS) entry which is preliminary data.</text>
</comment>
<dbReference type="InterPro" id="IPR000182">
    <property type="entry name" value="GNAT_dom"/>
</dbReference>
<protein>
    <submittedName>
        <fullName evidence="2">GNAT family N-acetyltransferase</fullName>
    </submittedName>
</protein>
<organism evidence="2 3">
    <name type="scientific">Fulvivirga marina</name>
    <dbReference type="NCBI Taxonomy" id="2494733"/>
    <lineage>
        <taxon>Bacteria</taxon>
        <taxon>Pseudomonadati</taxon>
        <taxon>Bacteroidota</taxon>
        <taxon>Cytophagia</taxon>
        <taxon>Cytophagales</taxon>
        <taxon>Fulvivirgaceae</taxon>
        <taxon>Fulvivirga</taxon>
    </lineage>
</organism>
<dbReference type="Pfam" id="PF13302">
    <property type="entry name" value="Acetyltransf_3"/>
    <property type="match status" value="1"/>
</dbReference>
<keyword evidence="3" id="KW-1185">Reference proteome</keyword>
<evidence type="ECO:0000313" key="3">
    <source>
        <dbReference type="Proteomes" id="UP000614216"/>
    </source>
</evidence>
<proteinExistence type="predicted"/>
<dbReference type="PROSITE" id="PS51186">
    <property type="entry name" value="GNAT"/>
    <property type="match status" value="1"/>
</dbReference>
<dbReference type="InterPro" id="IPR016181">
    <property type="entry name" value="Acyl_CoA_acyltransferase"/>
</dbReference>
<evidence type="ECO:0000259" key="1">
    <source>
        <dbReference type="PROSITE" id="PS51186"/>
    </source>
</evidence>
<evidence type="ECO:0000313" key="2">
    <source>
        <dbReference type="EMBL" id="MBL6446022.1"/>
    </source>
</evidence>
<dbReference type="Gene3D" id="3.40.630.30">
    <property type="match status" value="1"/>
</dbReference>
<reference evidence="2" key="1">
    <citation type="submission" date="2021-01" db="EMBL/GenBank/DDBJ databases">
        <title>Fulvivirga kasyanovii gen. nov., sp nov., a novel member of the phylum Bacteroidetes isolated from seawater in a mussel farm.</title>
        <authorList>
            <person name="Zhao L.-H."/>
            <person name="Wang Z.-J."/>
        </authorList>
    </citation>
    <scope>NUCLEOTIDE SEQUENCE</scope>
    <source>
        <strain evidence="2">29W222</strain>
    </source>
</reference>
<dbReference type="Proteomes" id="UP000614216">
    <property type="component" value="Unassembled WGS sequence"/>
</dbReference>
<dbReference type="GO" id="GO:0016747">
    <property type="term" value="F:acyltransferase activity, transferring groups other than amino-acyl groups"/>
    <property type="evidence" value="ECO:0007669"/>
    <property type="project" value="InterPro"/>
</dbReference>